<sequence>MDKFLIKGGRQLKGKVAVSGAKNSVLPLMAAAILGDSETRLKNVPDLVDVKTMIQLLVSFGCEVKREGRDILIDPTGINNLTADYEIVRKMRASFFVLGPLLARFRKAKVSLPGGCAIGPRPVDLHIKGLAALGADLRVEGGYVIAETKGLKGEEILLLGSKGPSVGATANVLMASVLAEGKTIIEGAACEPEILDLANFLNQMGAKIYGAGTSRVEIEGVKCLKGIEYEPIPDRIEAGTLACAAAITSGEITITNCRPEHLTSVIEKLKECGVVIKEGEREILVKGVSDLKPTTITTAPYPGFPTDMQAQFMALLTLAQGRSIVTETIFEDRLTHAVELQRFGAKITINKNTAIIDGVEELTGAPVMASDLRASASLVLAGLVAKGETIVSRIYHLDRGYERLEEKLNSLGAEIKRISGD</sequence>
<comment type="catalytic activity">
    <reaction evidence="11 12">
        <text>phosphoenolpyruvate + UDP-N-acetyl-alpha-D-glucosamine = UDP-N-acetyl-3-O-(1-carboxyvinyl)-alpha-D-glucosamine + phosphate</text>
        <dbReference type="Rhea" id="RHEA:18681"/>
        <dbReference type="ChEBI" id="CHEBI:43474"/>
        <dbReference type="ChEBI" id="CHEBI:57705"/>
        <dbReference type="ChEBI" id="CHEBI:58702"/>
        <dbReference type="ChEBI" id="CHEBI:68483"/>
        <dbReference type="EC" id="2.5.1.7"/>
    </reaction>
</comment>
<keyword evidence="3 12" id="KW-0963">Cytoplasm</keyword>
<dbReference type="CDD" id="cd01555">
    <property type="entry name" value="UdpNAET"/>
    <property type="match status" value="1"/>
</dbReference>
<comment type="similarity">
    <text evidence="10 12">Belongs to the EPSP synthase family. MurA subfamily.</text>
</comment>
<keyword evidence="5 12" id="KW-0808">Transferase</keyword>
<feature type="binding site" evidence="12">
    <location>
        <position position="92"/>
    </location>
    <ligand>
        <name>UDP-N-acetyl-alpha-D-glucosamine</name>
        <dbReference type="ChEBI" id="CHEBI:57705"/>
    </ligand>
</feature>
<dbReference type="EC" id="2.5.1.7" evidence="12"/>
<feature type="domain" description="Enolpyruvate transferase" evidence="13">
    <location>
        <begin position="7"/>
        <end position="408"/>
    </location>
</feature>
<dbReference type="PANTHER" id="PTHR43783:SF1">
    <property type="entry name" value="UDP-N-ACETYLGLUCOSAMINE 1-CARBOXYVINYLTRANSFERASE"/>
    <property type="match status" value="1"/>
</dbReference>
<dbReference type="Pfam" id="PF00275">
    <property type="entry name" value="EPSP_synthase"/>
    <property type="match status" value="1"/>
</dbReference>
<accession>A0A7C3Z3C8</accession>
<reference evidence="14" key="1">
    <citation type="journal article" date="2020" name="mSystems">
        <title>Genome- and Community-Level Interaction Insights into Carbon Utilization and Element Cycling Functions of Hydrothermarchaeota in Hydrothermal Sediment.</title>
        <authorList>
            <person name="Zhou Z."/>
            <person name="Liu Y."/>
            <person name="Xu W."/>
            <person name="Pan J."/>
            <person name="Luo Z.H."/>
            <person name="Li M."/>
        </authorList>
    </citation>
    <scope>NUCLEOTIDE SEQUENCE [LARGE SCALE GENOMIC DNA]</scope>
    <source>
        <strain evidence="14">SpSt-906</strain>
    </source>
</reference>
<name>A0A7C3Z3C8_UNCW3</name>
<evidence type="ECO:0000256" key="5">
    <source>
        <dbReference type="ARBA" id="ARBA00022679"/>
    </source>
</evidence>
<dbReference type="GO" id="GO:0019277">
    <property type="term" value="P:UDP-N-acetylgalactosamine biosynthetic process"/>
    <property type="evidence" value="ECO:0007669"/>
    <property type="project" value="InterPro"/>
</dbReference>
<evidence type="ECO:0000259" key="13">
    <source>
        <dbReference type="Pfam" id="PF00275"/>
    </source>
</evidence>
<feature type="binding site" evidence="12">
    <location>
        <begin position="121"/>
        <end position="125"/>
    </location>
    <ligand>
        <name>UDP-N-acetyl-alpha-D-glucosamine</name>
        <dbReference type="ChEBI" id="CHEBI:57705"/>
    </ligand>
</feature>
<evidence type="ECO:0000256" key="1">
    <source>
        <dbReference type="ARBA" id="ARBA00004496"/>
    </source>
</evidence>
<dbReference type="UniPathway" id="UPA00219"/>
<dbReference type="NCBIfam" id="NF006873">
    <property type="entry name" value="PRK09369.1"/>
    <property type="match status" value="1"/>
</dbReference>
<comment type="function">
    <text evidence="12">Cell wall formation. Adds enolpyruvyl to UDP-N-acetylglucosamine.</text>
</comment>
<comment type="caution">
    <text evidence="12">Lacks conserved residue(s) required for the propagation of feature annotation.</text>
</comment>
<protein>
    <recommendedName>
        <fullName evidence="12">UDP-N-acetylglucosamine 1-carboxyvinyltransferase</fullName>
        <ecNumber evidence="12">2.5.1.7</ecNumber>
    </recommendedName>
    <alternativeName>
        <fullName evidence="12">Enoylpyruvate transferase</fullName>
    </alternativeName>
    <alternativeName>
        <fullName evidence="12">UDP-N-acetylglucosamine enolpyruvyl transferase</fullName>
        <shortName evidence="12">EPT</shortName>
    </alternativeName>
</protein>
<evidence type="ECO:0000313" key="14">
    <source>
        <dbReference type="EMBL" id="HGE99458.1"/>
    </source>
</evidence>
<evidence type="ECO:0000256" key="7">
    <source>
        <dbReference type="ARBA" id="ARBA00022984"/>
    </source>
</evidence>
<dbReference type="GO" id="GO:0008360">
    <property type="term" value="P:regulation of cell shape"/>
    <property type="evidence" value="ECO:0007669"/>
    <property type="project" value="UniProtKB-KW"/>
</dbReference>
<comment type="subcellular location">
    <subcellularLocation>
        <location evidence="1 12">Cytoplasm</location>
    </subcellularLocation>
</comment>
<dbReference type="GO" id="GO:0009252">
    <property type="term" value="P:peptidoglycan biosynthetic process"/>
    <property type="evidence" value="ECO:0007669"/>
    <property type="project" value="UniProtKB-UniRule"/>
</dbReference>
<dbReference type="InterPro" id="IPR005750">
    <property type="entry name" value="UDP_GlcNAc_COvinyl_MurA"/>
</dbReference>
<evidence type="ECO:0000256" key="4">
    <source>
        <dbReference type="ARBA" id="ARBA00022618"/>
    </source>
</evidence>
<evidence type="ECO:0000256" key="10">
    <source>
        <dbReference type="ARBA" id="ARBA00038367"/>
    </source>
</evidence>
<dbReference type="NCBIfam" id="TIGR01072">
    <property type="entry name" value="murA"/>
    <property type="match status" value="1"/>
</dbReference>
<comment type="caution">
    <text evidence="14">The sequence shown here is derived from an EMBL/GenBank/DDBJ whole genome shotgun (WGS) entry which is preliminary data.</text>
</comment>
<keyword evidence="12" id="KW-0670">Pyruvate</keyword>
<dbReference type="InterPro" id="IPR013792">
    <property type="entry name" value="RNA3'P_cycl/enolpyr_Trfase_a/b"/>
</dbReference>
<keyword evidence="9 12" id="KW-0961">Cell wall biogenesis/degradation</keyword>
<dbReference type="PANTHER" id="PTHR43783">
    <property type="entry name" value="UDP-N-ACETYLGLUCOSAMINE 1-CARBOXYVINYLTRANSFERASE"/>
    <property type="match status" value="1"/>
</dbReference>
<dbReference type="AlphaFoldDB" id="A0A7C3Z3C8"/>
<dbReference type="GO" id="GO:0005737">
    <property type="term" value="C:cytoplasm"/>
    <property type="evidence" value="ECO:0007669"/>
    <property type="project" value="UniProtKB-SubCell"/>
</dbReference>
<dbReference type="HAMAP" id="MF_00111">
    <property type="entry name" value="MurA"/>
    <property type="match status" value="1"/>
</dbReference>
<gene>
    <name evidence="12 14" type="primary">murA</name>
    <name evidence="14" type="ORF">ENX07_05240</name>
</gene>
<feature type="binding site" evidence="12">
    <location>
        <begin position="22"/>
        <end position="23"/>
    </location>
    <ligand>
        <name>phosphoenolpyruvate</name>
        <dbReference type="ChEBI" id="CHEBI:58702"/>
    </ligand>
</feature>
<feature type="binding site" evidence="12">
    <location>
        <position position="307"/>
    </location>
    <ligand>
        <name>UDP-N-acetyl-alpha-D-glucosamine</name>
        <dbReference type="ChEBI" id="CHEBI:57705"/>
    </ligand>
</feature>
<evidence type="ECO:0000256" key="3">
    <source>
        <dbReference type="ARBA" id="ARBA00022490"/>
    </source>
</evidence>
<dbReference type="FunFam" id="3.65.10.10:FF:000001">
    <property type="entry name" value="UDP-N-acetylglucosamine 1-carboxyvinyltransferase"/>
    <property type="match status" value="1"/>
</dbReference>
<evidence type="ECO:0000256" key="9">
    <source>
        <dbReference type="ARBA" id="ARBA00023316"/>
    </source>
</evidence>
<keyword evidence="7 12" id="KW-0573">Peptidoglycan synthesis</keyword>
<evidence type="ECO:0000256" key="8">
    <source>
        <dbReference type="ARBA" id="ARBA00023306"/>
    </source>
</evidence>
<evidence type="ECO:0000256" key="12">
    <source>
        <dbReference type="HAMAP-Rule" id="MF_00111"/>
    </source>
</evidence>
<dbReference type="GO" id="GO:0008760">
    <property type="term" value="F:UDP-N-acetylglucosamine 1-carboxyvinyltransferase activity"/>
    <property type="evidence" value="ECO:0007669"/>
    <property type="project" value="UniProtKB-UniRule"/>
</dbReference>
<dbReference type="GO" id="GO:0051301">
    <property type="term" value="P:cell division"/>
    <property type="evidence" value="ECO:0007669"/>
    <property type="project" value="UniProtKB-KW"/>
</dbReference>
<evidence type="ECO:0000256" key="2">
    <source>
        <dbReference type="ARBA" id="ARBA00004752"/>
    </source>
</evidence>
<dbReference type="Gene3D" id="3.65.10.10">
    <property type="entry name" value="Enolpyruvate transferase domain"/>
    <property type="match status" value="2"/>
</dbReference>
<keyword evidence="4 12" id="KW-0132">Cell division</keyword>
<comment type="pathway">
    <text evidence="2 12">Cell wall biogenesis; peptidoglycan biosynthesis.</text>
</comment>
<evidence type="ECO:0000256" key="6">
    <source>
        <dbReference type="ARBA" id="ARBA00022960"/>
    </source>
</evidence>
<dbReference type="InterPro" id="IPR050068">
    <property type="entry name" value="MurA_subfamily"/>
</dbReference>
<dbReference type="GO" id="GO:0071555">
    <property type="term" value="P:cell wall organization"/>
    <property type="evidence" value="ECO:0007669"/>
    <property type="project" value="UniProtKB-KW"/>
</dbReference>
<feature type="binding site" evidence="12">
    <location>
        <position position="329"/>
    </location>
    <ligand>
        <name>UDP-N-acetyl-alpha-D-glucosamine</name>
        <dbReference type="ChEBI" id="CHEBI:57705"/>
    </ligand>
</feature>
<evidence type="ECO:0000256" key="11">
    <source>
        <dbReference type="ARBA" id="ARBA00047527"/>
    </source>
</evidence>
<dbReference type="InterPro" id="IPR001986">
    <property type="entry name" value="Enolpyruvate_Tfrase_dom"/>
</dbReference>
<proteinExistence type="inferred from homology"/>
<feature type="active site" description="Proton donor" evidence="12">
    <location>
        <position position="116"/>
    </location>
</feature>
<organism evidence="14">
    <name type="scientific">candidate division WOR-3 bacterium</name>
    <dbReference type="NCBI Taxonomy" id="2052148"/>
    <lineage>
        <taxon>Bacteria</taxon>
        <taxon>Bacteria division WOR-3</taxon>
    </lineage>
</organism>
<dbReference type="InterPro" id="IPR036968">
    <property type="entry name" value="Enolpyruvate_Tfrase_sf"/>
</dbReference>
<keyword evidence="6 12" id="KW-0133">Cell shape</keyword>
<dbReference type="EMBL" id="DTMQ01000036">
    <property type="protein sequence ID" value="HGE99458.1"/>
    <property type="molecule type" value="Genomic_DNA"/>
</dbReference>
<feature type="modified residue" description="2-(S-cysteinyl)pyruvic acid O-phosphothioketal" evidence="12">
    <location>
        <position position="116"/>
    </location>
</feature>
<keyword evidence="8 12" id="KW-0131">Cell cycle</keyword>
<dbReference type="SUPFAM" id="SSF55205">
    <property type="entry name" value="EPT/RTPC-like"/>
    <property type="match status" value="1"/>
</dbReference>